<name>A0A1H4JME9_9PSEU</name>
<protein>
    <submittedName>
        <fullName evidence="2">Predicted regulator of Ras-like GTPase activity, Roadblock/LC7/MglB family</fullName>
    </submittedName>
</protein>
<dbReference type="SUPFAM" id="SSF103196">
    <property type="entry name" value="Roadblock/LC7 domain"/>
    <property type="match status" value="1"/>
</dbReference>
<dbReference type="OrthoDB" id="5187023at2"/>
<dbReference type="PANTHER" id="PTHR36222">
    <property type="entry name" value="SERINE PROTEASE INHIBITOR RV3364C"/>
    <property type="match status" value="1"/>
</dbReference>
<dbReference type="STRING" id="208445.SAMN04489727_2039"/>
<reference evidence="3" key="1">
    <citation type="submission" date="2016-10" db="EMBL/GenBank/DDBJ databases">
        <authorList>
            <person name="Varghese N."/>
            <person name="Submissions S."/>
        </authorList>
    </citation>
    <scope>NUCLEOTIDE SEQUENCE [LARGE SCALE GENOMIC DNA]</scope>
    <source>
        <strain evidence="3">DSM 44544</strain>
    </source>
</reference>
<dbReference type="InterPro" id="IPR053141">
    <property type="entry name" value="Mycobact_SerProt_Inhib_Rv3364c"/>
</dbReference>
<dbReference type="InterPro" id="IPR004942">
    <property type="entry name" value="Roadblock/LAMTOR2_dom"/>
</dbReference>
<proteinExistence type="predicted"/>
<evidence type="ECO:0000313" key="2">
    <source>
        <dbReference type="EMBL" id="SEB47490.1"/>
    </source>
</evidence>
<organism evidence="2 3">
    <name type="scientific">Amycolatopsis tolypomycina</name>
    <dbReference type="NCBI Taxonomy" id="208445"/>
    <lineage>
        <taxon>Bacteria</taxon>
        <taxon>Bacillati</taxon>
        <taxon>Actinomycetota</taxon>
        <taxon>Actinomycetes</taxon>
        <taxon>Pseudonocardiales</taxon>
        <taxon>Pseudonocardiaceae</taxon>
        <taxon>Amycolatopsis</taxon>
    </lineage>
</organism>
<dbReference type="Gene3D" id="3.30.450.30">
    <property type="entry name" value="Dynein light chain 2a, cytoplasmic"/>
    <property type="match status" value="1"/>
</dbReference>
<feature type="domain" description="Roadblock/LAMTOR2" evidence="1">
    <location>
        <begin position="9"/>
        <end position="97"/>
    </location>
</feature>
<evidence type="ECO:0000313" key="3">
    <source>
        <dbReference type="Proteomes" id="UP000199622"/>
    </source>
</evidence>
<evidence type="ECO:0000259" key="1">
    <source>
        <dbReference type="SMART" id="SM00960"/>
    </source>
</evidence>
<dbReference type="RefSeq" id="WP_091305641.1">
    <property type="nucleotide sequence ID" value="NZ_FNSO01000003.1"/>
</dbReference>
<dbReference type="AlphaFoldDB" id="A0A1H4JME9"/>
<keyword evidence="3" id="KW-1185">Reference proteome</keyword>
<gene>
    <name evidence="2" type="ORF">SAMN04489727_2039</name>
</gene>
<dbReference type="PANTHER" id="PTHR36222:SF1">
    <property type="entry name" value="SERINE PROTEASE INHIBITOR RV3364C"/>
    <property type="match status" value="1"/>
</dbReference>
<sequence>MTSTQDPWMLGQLQRIESVRFCLVVSTDGLVLKKPDELDKDRADLLAAACAAVLASASAVKGPAGFEGAFQQNFSQWSDGFLFVRRAGEGTCLAVVTDENVNPGLLAHAMAERIKQVGESTLSTSART</sequence>
<dbReference type="Pfam" id="PF03259">
    <property type="entry name" value="Robl_LC7"/>
    <property type="match status" value="1"/>
</dbReference>
<accession>A0A1H4JME9</accession>
<dbReference type="Proteomes" id="UP000199622">
    <property type="component" value="Unassembled WGS sequence"/>
</dbReference>
<dbReference type="EMBL" id="FNSO01000003">
    <property type="protein sequence ID" value="SEB47490.1"/>
    <property type="molecule type" value="Genomic_DNA"/>
</dbReference>
<dbReference type="SMART" id="SM00960">
    <property type="entry name" value="Robl_LC7"/>
    <property type="match status" value="1"/>
</dbReference>